<evidence type="ECO:0000313" key="6">
    <source>
        <dbReference type="EMBL" id="GBF32842.1"/>
    </source>
</evidence>
<dbReference type="SUPFAM" id="SSF49503">
    <property type="entry name" value="Cupredoxins"/>
    <property type="match status" value="2"/>
</dbReference>
<dbReference type="Gene3D" id="2.60.40.420">
    <property type="entry name" value="Cupredoxins - blue copper proteins"/>
    <property type="match status" value="1"/>
</dbReference>
<organism evidence="6 7">
    <name type="scientific">Desulfocucumis palustris</name>
    <dbReference type="NCBI Taxonomy" id="1898651"/>
    <lineage>
        <taxon>Bacteria</taxon>
        <taxon>Bacillati</taxon>
        <taxon>Bacillota</taxon>
        <taxon>Clostridia</taxon>
        <taxon>Eubacteriales</taxon>
        <taxon>Desulfocucumaceae</taxon>
        <taxon>Desulfocucumis</taxon>
    </lineage>
</organism>
<feature type="domain" description="Plastocyanin-like" evidence="4">
    <location>
        <begin position="184"/>
        <end position="307"/>
    </location>
</feature>
<reference evidence="7" key="1">
    <citation type="submission" date="2018-02" db="EMBL/GenBank/DDBJ databases">
        <title>Genome sequence of Desulfocucumis palustris strain NAW-5.</title>
        <authorList>
            <person name="Watanabe M."/>
            <person name="Kojima H."/>
            <person name="Fukui M."/>
        </authorList>
    </citation>
    <scope>NUCLEOTIDE SEQUENCE [LARGE SCALE GENOMIC DNA]</scope>
    <source>
        <strain evidence="7">NAW-5</strain>
    </source>
</reference>
<feature type="domain" description="Plastocyanin-like" evidence="5">
    <location>
        <begin position="46"/>
        <end position="146"/>
    </location>
</feature>
<dbReference type="RefSeq" id="WP_104371318.1">
    <property type="nucleotide sequence ID" value="NZ_BFAV01000060.1"/>
</dbReference>
<dbReference type="GO" id="GO:0016491">
    <property type="term" value="F:oxidoreductase activity"/>
    <property type="evidence" value="ECO:0007669"/>
    <property type="project" value="UniProtKB-KW"/>
</dbReference>
<accession>A0A2L2X9W8</accession>
<dbReference type="OrthoDB" id="9757546at2"/>
<dbReference type="PANTHER" id="PTHR11709:SF394">
    <property type="entry name" value="FI03373P-RELATED"/>
    <property type="match status" value="1"/>
</dbReference>
<sequence length="347" mass="38388">MKVKLRLGATDGWVGTPDGGSHYIWGFVDLTGVPENKLSGFRGKAQLMAPPIVLKVEDEVYLTLTNLGTPDRKGLKEPHTIHLHGFPNQIPVYDGVPEASMAVPVTRDLVYYYKPLDPGTYLYHCHHKPAEHIQMGMAGPLIVRPRDFDPTDIEYKTAYGHGTGTEFDREYFIFLSELDGTIHNLVAKAQEPDWTNYKPTHWLINGRSYPDTVNTTDRFPGQPWPAAVGANVGERVLLRFVNLGFQQHAISIPGVDFRVVAVDAVRLQGLNGEDLSYFKNIIYIAPGQSMDAIFTAPEAPDLYPATLPLFNRNYNKNTLAGGEMGGMISEVRVYAPGTLPPQAAPSL</sequence>
<keyword evidence="3" id="KW-0186">Copper</keyword>
<dbReference type="InterPro" id="IPR011707">
    <property type="entry name" value="Cu-oxidase-like_N"/>
</dbReference>
<dbReference type="Pfam" id="PF00394">
    <property type="entry name" value="Cu-oxidase"/>
    <property type="match status" value="1"/>
</dbReference>
<evidence type="ECO:0000313" key="7">
    <source>
        <dbReference type="Proteomes" id="UP000239549"/>
    </source>
</evidence>
<proteinExistence type="predicted"/>
<evidence type="ECO:0000256" key="1">
    <source>
        <dbReference type="ARBA" id="ARBA00022723"/>
    </source>
</evidence>
<evidence type="ECO:0000256" key="2">
    <source>
        <dbReference type="ARBA" id="ARBA00023002"/>
    </source>
</evidence>
<evidence type="ECO:0000259" key="4">
    <source>
        <dbReference type="Pfam" id="PF00394"/>
    </source>
</evidence>
<evidence type="ECO:0000259" key="5">
    <source>
        <dbReference type="Pfam" id="PF07732"/>
    </source>
</evidence>
<dbReference type="GO" id="GO:0005507">
    <property type="term" value="F:copper ion binding"/>
    <property type="evidence" value="ECO:0007669"/>
    <property type="project" value="InterPro"/>
</dbReference>
<evidence type="ECO:0000256" key="3">
    <source>
        <dbReference type="ARBA" id="ARBA00023008"/>
    </source>
</evidence>
<keyword evidence="7" id="KW-1185">Reference proteome</keyword>
<keyword evidence="1" id="KW-0479">Metal-binding</keyword>
<dbReference type="EMBL" id="BFAV01000060">
    <property type="protein sequence ID" value="GBF32842.1"/>
    <property type="molecule type" value="Genomic_DNA"/>
</dbReference>
<dbReference type="PANTHER" id="PTHR11709">
    <property type="entry name" value="MULTI-COPPER OXIDASE"/>
    <property type="match status" value="1"/>
</dbReference>
<gene>
    <name evidence="6" type="ORF">DCCM_1038</name>
</gene>
<dbReference type="InterPro" id="IPR001117">
    <property type="entry name" value="Cu-oxidase_2nd"/>
</dbReference>
<dbReference type="Proteomes" id="UP000239549">
    <property type="component" value="Unassembled WGS sequence"/>
</dbReference>
<dbReference type="InterPro" id="IPR045087">
    <property type="entry name" value="Cu-oxidase_fam"/>
</dbReference>
<dbReference type="AlphaFoldDB" id="A0A2L2X9W8"/>
<dbReference type="InterPro" id="IPR008972">
    <property type="entry name" value="Cupredoxin"/>
</dbReference>
<dbReference type="Pfam" id="PF07732">
    <property type="entry name" value="Cu-oxidase_3"/>
    <property type="match status" value="1"/>
</dbReference>
<protein>
    <submittedName>
        <fullName evidence="6">Multicopper oxidase</fullName>
    </submittedName>
</protein>
<name>A0A2L2X9W8_9FIRM</name>
<comment type="caution">
    <text evidence="6">The sequence shown here is derived from an EMBL/GenBank/DDBJ whole genome shotgun (WGS) entry which is preliminary data.</text>
</comment>
<keyword evidence="2" id="KW-0560">Oxidoreductase</keyword>